<dbReference type="InterPro" id="IPR016193">
    <property type="entry name" value="Cytidine_deaminase-like"/>
</dbReference>
<dbReference type="GO" id="GO:0003937">
    <property type="term" value="F:IMP cyclohydrolase activity"/>
    <property type="evidence" value="ECO:0007669"/>
    <property type="project" value="UniProtKB-EC"/>
</dbReference>
<comment type="pathway">
    <text evidence="3">Purine metabolism; IMP biosynthesis via de novo pathway; 5-formamido-1-(5-phospho-D-ribosyl)imidazole-4-carboxamide from 5-amino-1-(5-phospho-D-ribosyl)imidazole-4-carboxamide (10-formyl THF route): step 1/1.</text>
</comment>
<dbReference type="InterPro" id="IPR036914">
    <property type="entry name" value="MGS-like_dom_sf"/>
</dbReference>
<evidence type="ECO:0000256" key="7">
    <source>
        <dbReference type="ARBA" id="ARBA00022755"/>
    </source>
</evidence>
<dbReference type="PROSITE" id="PS51855">
    <property type="entry name" value="MGS"/>
    <property type="match status" value="1"/>
</dbReference>
<evidence type="ECO:0000256" key="2">
    <source>
        <dbReference type="ARBA" id="ARBA00004844"/>
    </source>
</evidence>
<dbReference type="UniPathway" id="UPA00074">
    <property type="reaction ID" value="UER00133"/>
</dbReference>
<dbReference type="GO" id="GO:0006189">
    <property type="term" value="P:'de novo' IMP biosynthetic process"/>
    <property type="evidence" value="ECO:0007669"/>
    <property type="project" value="UniProtKB-UniPathway"/>
</dbReference>
<name>A0A7D8V137_VANHU</name>
<feature type="domain" description="MGS-like" evidence="13">
    <location>
        <begin position="90"/>
        <end position="240"/>
    </location>
</feature>
<dbReference type="InterPro" id="IPR002695">
    <property type="entry name" value="PurH-like"/>
</dbReference>
<evidence type="ECO:0000256" key="11">
    <source>
        <dbReference type="ARBA" id="ARBA00050687"/>
    </source>
</evidence>
<dbReference type="NCBIfam" id="TIGR00355">
    <property type="entry name" value="purH"/>
    <property type="match status" value="1"/>
</dbReference>
<evidence type="ECO:0000256" key="8">
    <source>
        <dbReference type="ARBA" id="ARBA00022801"/>
    </source>
</evidence>
<dbReference type="GO" id="GO:0005829">
    <property type="term" value="C:cytosol"/>
    <property type="evidence" value="ECO:0007669"/>
    <property type="project" value="UniProtKB-SubCell"/>
</dbReference>
<keyword evidence="15" id="KW-1185">Reference proteome</keyword>
<comment type="similarity">
    <text evidence="4">Belongs to the PurH family.</text>
</comment>
<dbReference type="Proteomes" id="UP000473826">
    <property type="component" value="Unassembled WGS sequence"/>
</dbReference>
<dbReference type="Gene3D" id="1.10.287.440">
    <property type="match status" value="1"/>
</dbReference>
<evidence type="ECO:0000256" key="12">
    <source>
        <dbReference type="ARBA" id="ARBA00054363"/>
    </source>
</evidence>
<gene>
    <name evidence="14" type="ORF">VHUM_00691</name>
</gene>
<protein>
    <recommendedName>
        <fullName evidence="13">MGS-like domain-containing protein</fullName>
    </recommendedName>
</protein>
<comment type="pathway">
    <text evidence="2">Purine metabolism; IMP biosynthesis via de novo pathway; IMP from 5-formamido-1-(5-phospho-D-ribosyl)imidazole-4-carboxamide: step 1/1.</text>
</comment>
<dbReference type="Gene3D" id="3.40.50.1380">
    <property type="entry name" value="Methylglyoxal synthase-like domain"/>
    <property type="match status" value="1"/>
</dbReference>
<evidence type="ECO:0000259" key="13">
    <source>
        <dbReference type="PROSITE" id="PS51855"/>
    </source>
</evidence>
<keyword evidence="5" id="KW-0963">Cytoplasm</keyword>
<dbReference type="CDD" id="cd01421">
    <property type="entry name" value="IMPCH"/>
    <property type="match status" value="1"/>
</dbReference>
<evidence type="ECO:0000256" key="1">
    <source>
        <dbReference type="ARBA" id="ARBA00004514"/>
    </source>
</evidence>
<comment type="subcellular location">
    <subcellularLocation>
        <location evidence="1">Cytoplasm</location>
        <location evidence="1">Cytosol</location>
    </subcellularLocation>
</comment>
<keyword evidence="9" id="KW-0511">Multifunctional enzyme</keyword>
<evidence type="ECO:0000256" key="6">
    <source>
        <dbReference type="ARBA" id="ARBA00022679"/>
    </source>
</evidence>
<keyword evidence="7" id="KW-0658">Purine biosynthesis</keyword>
<keyword evidence="8" id="KW-0378">Hydrolase</keyword>
<comment type="catalytic activity">
    <reaction evidence="11">
        <text>IMP + H2O = 5-formamido-1-(5-phospho-D-ribosyl)imidazole-4-carboxamide</text>
        <dbReference type="Rhea" id="RHEA:18445"/>
        <dbReference type="ChEBI" id="CHEBI:15377"/>
        <dbReference type="ChEBI" id="CHEBI:58053"/>
        <dbReference type="ChEBI" id="CHEBI:58467"/>
        <dbReference type="EC" id="3.5.4.10"/>
    </reaction>
</comment>
<organism evidence="14 15">
    <name type="scientific">Vanrija humicola</name>
    <name type="common">Yeast</name>
    <name type="synonym">Cryptococcus humicola</name>
    <dbReference type="NCBI Taxonomy" id="5417"/>
    <lineage>
        <taxon>Eukaryota</taxon>
        <taxon>Fungi</taxon>
        <taxon>Dikarya</taxon>
        <taxon>Basidiomycota</taxon>
        <taxon>Agaricomycotina</taxon>
        <taxon>Tremellomycetes</taxon>
        <taxon>Trichosporonales</taxon>
        <taxon>Trichosporonaceae</taxon>
        <taxon>Vanrija</taxon>
    </lineage>
</organism>
<sequence>MHCPAADIPAIPETPPPPNYTSFNLHHGITARVFGAHRLDFTQPDCHLGPPAPSQKCRRHHLQKTYQPCLLLSVGTALGWGVVRVEPHPQALLGPSAHTPALLSVYDKTGLLPFAKELKALGFRLLGSGGTAKLIRENGIEIEDVSSITNAPEILGGRVKTLHPGVHGGILARDIDSDNADLKENGINKITLVVCNLYPFVLQTSKPDCTLAAAVEEIDIGGVTLLRAAAKNHARTSIVCSPSDYDAVVAEWKKSGEVSAETRRGLALKAFEATKSYDEAIADYFRKQYASTDSAPELKAAAGVGYQRLPLRYGANPHQKPAQAFVEDGELPIKILSGSPGYINLLDALNSWALVKELAEGLGLPAAASFKHVSPAGAAVGVPLSEVEAKVFGVDDLKDLSPLAAAYARARGADRMSSFGDFLALSHTVDVSTAKIISREVSDGVIAPGYEPEALEILKKKKAGKYCVLEMDASYVPADIETRQVYGVSLQQRRNDVKIDESLFTNLVTKNKDLPSNAVTDLIVATLALKYTQSNSVCYALNGAVIGLGAGQQSRIHCTRLAGEKADNWWLRHHPRVLALPFKKGTKRADKSNAIDLFVTGEAFAASPSERAQWESLFEEVPAPLTAEEKKEHFANFKGVSIASDAFFPFPDNVHRAKRSGVQYIAAPSGSIMDDECVKVADEYGLVYAHTNLRLFHH</sequence>
<evidence type="ECO:0000256" key="4">
    <source>
        <dbReference type="ARBA" id="ARBA00007667"/>
    </source>
</evidence>
<evidence type="ECO:0000256" key="10">
    <source>
        <dbReference type="ARBA" id="ARBA00050488"/>
    </source>
</evidence>
<dbReference type="FunFam" id="1.10.287.440:FF:000001">
    <property type="entry name" value="Bifunctional purine biosynthesis protein PURH"/>
    <property type="match status" value="1"/>
</dbReference>
<dbReference type="PANTHER" id="PTHR11692">
    <property type="entry name" value="BIFUNCTIONAL PURINE BIOSYNTHESIS PROTEIN PURH"/>
    <property type="match status" value="1"/>
</dbReference>
<evidence type="ECO:0000256" key="5">
    <source>
        <dbReference type="ARBA" id="ARBA00022490"/>
    </source>
</evidence>
<evidence type="ECO:0000256" key="3">
    <source>
        <dbReference type="ARBA" id="ARBA00004954"/>
    </source>
</evidence>
<dbReference type="InterPro" id="IPR024050">
    <property type="entry name" value="AICAR_Tfase_insert_dom_sf"/>
</dbReference>
<evidence type="ECO:0000313" key="15">
    <source>
        <dbReference type="Proteomes" id="UP000473826"/>
    </source>
</evidence>
<accession>A0A7D8V137</accession>
<dbReference type="SMART" id="SM00851">
    <property type="entry name" value="MGS"/>
    <property type="match status" value="1"/>
</dbReference>
<dbReference type="SUPFAM" id="SSF52335">
    <property type="entry name" value="Methylglyoxal synthase-like"/>
    <property type="match status" value="1"/>
</dbReference>
<dbReference type="GO" id="GO:0004643">
    <property type="term" value="F:phosphoribosylaminoimidazolecarboxamide formyltransferase activity"/>
    <property type="evidence" value="ECO:0007669"/>
    <property type="project" value="UniProtKB-EC"/>
</dbReference>
<proteinExistence type="inferred from homology"/>
<dbReference type="FunFam" id="3.40.50.1380:FF:000003">
    <property type="entry name" value="Bifunctional purine biosynthesis protein"/>
    <property type="match status" value="1"/>
</dbReference>
<dbReference type="FunFam" id="3.40.140.20:FF:000003">
    <property type="entry name" value="Bifunctional purine biosynthesis protein"/>
    <property type="match status" value="1"/>
</dbReference>
<dbReference type="AlphaFoldDB" id="A0A7D8V137"/>
<dbReference type="Pfam" id="PF01808">
    <property type="entry name" value="AICARFT_IMPCHas"/>
    <property type="match status" value="1"/>
</dbReference>
<dbReference type="OrthoDB" id="6017153at2759"/>
<evidence type="ECO:0000313" key="14">
    <source>
        <dbReference type="EMBL" id="TXT13324.1"/>
    </source>
</evidence>
<comment type="catalytic activity">
    <reaction evidence="10">
        <text>(6R)-10-formyltetrahydrofolate + 5-amino-1-(5-phospho-beta-D-ribosyl)imidazole-4-carboxamide = 5-formamido-1-(5-phospho-D-ribosyl)imidazole-4-carboxamide + (6S)-5,6,7,8-tetrahydrofolate</text>
        <dbReference type="Rhea" id="RHEA:22192"/>
        <dbReference type="ChEBI" id="CHEBI:57453"/>
        <dbReference type="ChEBI" id="CHEBI:58467"/>
        <dbReference type="ChEBI" id="CHEBI:58475"/>
        <dbReference type="ChEBI" id="CHEBI:195366"/>
        <dbReference type="EC" id="2.1.2.3"/>
    </reaction>
</comment>
<dbReference type="SUPFAM" id="SSF53927">
    <property type="entry name" value="Cytidine deaminase-like"/>
    <property type="match status" value="1"/>
</dbReference>
<keyword evidence="6" id="KW-0808">Transferase</keyword>
<dbReference type="NCBIfam" id="NF005492">
    <property type="entry name" value="PRK07106.1"/>
    <property type="match status" value="1"/>
</dbReference>
<evidence type="ECO:0000256" key="9">
    <source>
        <dbReference type="ARBA" id="ARBA00023268"/>
    </source>
</evidence>
<dbReference type="Pfam" id="PF02142">
    <property type="entry name" value="MGS"/>
    <property type="match status" value="1"/>
</dbReference>
<dbReference type="Gene3D" id="3.40.140.20">
    <property type="match status" value="2"/>
</dbReference>
<dbReference type="EMBL" id="QKWK01000002">
    <property type="protein sequence ID" value="TXT13324.1"/>
    <property type="molecule type" value="Genomic_DNA"/>
</dbReference>
<reference evidence="14 15" key="1">
    <citation type="journal article" date="2019" name="PLoS Genet.">
        <title>Convergent evolution of linked mating-type loci in basidiomycete fungi.</title>
        <authorList>
            <person name="Sun S."/>
            <person name="Coelho M.A."/>
            <person name="Heitman J."/>
            <person name="Nowrousian M."/>
        </authorList>
    </citation>
    <scope>NUCLEOTIDE SEQUENCE [LARGE SCALE GENOMIC DNA]</scope>
    <source>
        <strain evidence="14 15">CBS 4282</strain>
    </source>
</reference>
<dbReference type="PANTHER" id="PTHR11692:SF0">
    <property type="entry name" value="BIFUNCTIONAL PURINE BIOSYNTHESIS PROTEIN ATIC"/>
    <property type="match status" value="1"/>
</dbReference>
<dbReference type="SMART" id="SM00798">
    <property type="entry name" value="AICARFT_IMPCHas"/>
    <property type="match status" value="1"/>
</dbReference>
<dbReference type="InterPro" id="IPR024051">
    <property type="entry name" value="AICAR_Tfase_dup_dom_sf"/>
</dbReference>
<dbReference type="HAMAP" id="MF_00139">
    <property type="entry name" value="PurH"/>
    <property type="match status" value="1"/>
</dbReference>
<comment type="caution">
    <text evidence="14">The sequence shown here is derived from an EMBL/GenBank/DDBJ whole genome shotgun (WGS) entry which is preliminary data.</text>
</comment>
<dbReference type="InterPro" id="IPR011607">
    <property type="entry name" value="MGS-like_dom"/>
</dbReference>
<comment type="function">
    <text evidence="12">Bifunctional enzyme that catalyzes the last two steps of purine biosynthesis. Acts as a transformylase that incorporates a formyl group to the AMP analog AICAR (5-amino-1-(5-phospho-beta-D-ribosyl)imidazole-4-carboxamide) to produce the intermediate formyl-AICAR (FAICAR). Also catalyzes the cyclization of FAICAR to IMP.</text>
</comment>